<evidence type="ECO:0000256" key="4">
    <source>
        <dbReference type="ARBA" id="ARBA00022692"/>
    </source>
</evidence>
<dbReference type="InterPro" id="IPR003974">
    <property type="entry name" value="K_chnl_volt-dep_Kv3"/>
</dbReference>
<name>A0A913XNP5_EXADI</name>
<dbReference type="GeneID" id="110245037"/>
<feature type="transmembrane region" description="Helical" evidence="12">
    <location>
        <begin position="348"/>
        <end position="370"/>
    </location>
</feature>
<protein>
    <recommendedName>
        <fullName evidence="17">BTB domain-containing protein</fullName>
    </recommendedName>
</protein>
<dbReference type="PRINTS" id="PR00169">
    <property type="entry name" value="KCHANNEL"/>
</dbReference>
<evidence type="ECO:0000256" key="8">
    <source>
        <dbReference type="ARBA" id="ARBA00022989"/>
    </source>
</evidence>
<dbReference type="SUPFAM" id="SSF54695">
    <property type="entry name" value="POZ domain"/>
    <property type="match status" value="1"/>
</dbReference>
<evidence type="ECO:0000256" key="1">
    <source>
        <dbReference type="ARBA" id="ARBA00004141"/>
    </source>
</evidence>
<evidence type="ECO:0000256" key="2">
    <source>
        <dbReference type="ARBA" id="ARBA00022448"/>
    </source>
</evidence>
<feature type="transmembrane region" description="Helical" evidence="12">
    <location>
        <begin position="147"/>
        <end position="169"/>
    </location>
</feature>
<dbReference type="Gene3D" id="3.30.710.10">
    <property type="entry name" value="Potassium Channel Kv1.1, Chain A"/>
    <property type="match status" value="1"/>
</dbReference>
<keyword evidence="5" id="KW-0631">Potassium channel</keyword>
<comment type="subcellular location">
    <subcellularLocation>
        <location evidence="1">Membrane</location>
        <topology evidence="1">Multi-pass membrane protein</topology>
    </subcellularLocation>
</comment>
<feature type="domain" description="Ion transport" evidence="13">
    <location>
        <begin position="150"/>
        <end position="369"/>
    </location>
</feature>
<evidence type="ECO:0000259" key="13">
    <source>
        <dbReference type="Pfam" id="PF00520"/>
    </source>
</evidence>
<organism evidence="15 16">
    <name type="scientific">Exaiptasia diaphana</name>
    <name type="common">Tropical sea anemone</name>
    <name type="synonym">Aiptasia pulchella</name>
    <dbReference type="NCBI Taxonomy" id="2652724"/>
    <lineage>
        <taxon>Eukaryota</taxon>
        <taxon>Metazoa</taxon>
        <taxon>Cnidaria</taxon>
        <taxon>Anthozoa</taxon>
        <taxon>Hexacorallia</taxon>
        <taxon>Actiniaria</taxon>
        <taxon>Aiptasiidae</taxon>
        <taxon>Exaiptasia</taxon>
    </lineage>
</organism>
<dbReference type="PRINTS" id="PR01491">
    <property type="entry name" value="KVCHANNEL"/>
</dbReference>
<evidence type="ECO:0008006" key="17">
    <source>
        <dbReference type="Google" id="ProtNLM"/>
    </source>
</evidence>
<dbReference type="FunFam" id="1.10.287.70:FF:000028">
    <property type="entry name" value="potassium voltage-gated channel subfamily D member 3"/>
    <property type="match status" value="1"/>
</dbReference>
<dbReference type="Gene3D" id="1.20.120.350">
    <property type="entry name" value="Voltage-gated potassium channels. Chain C"/>
    <property type="match status" value="1"/>
</dbReference>
<dbReference type="PRINTS" id="PR01498">
    <property type="entry name" value="SHAWCHANNEL"/>
</dbReference>
<keyword evidence="8 12" id="KW-1133">Transmembrane helix</keyword>
<evidence type="ECO:0000256" key="6">
    <source>
        <dbReference type="ARBA" id="ARBA00022882"/>
    </source>
</evidence>
<keyword evidence="4 12" id="KW-0812">Transmembrane</keyword>
<feature type="transmembrane region" description="Helical" evidence="12">
    <location>
        <begin position="189"/>
        <end position="209"/>
    </location>
</feature>
<evidence type="ECO:0000259" key="14">
    <source>
        <dbReference type="Pfam" id="PF02214"/>
    </source>
</evidence>
<dbReference type="InterPro" id="IPR003968">
    <property type="entry name" value="K_chnl_volt-dep_Kv"/>
</dbReference>
<dbReference type="Gene3D" id="1.10.287.70">
    <property type="match status" value="1"/>
</dbReference>
<evidence type="ECO:0000256" key="5">
    <source>
        <dbReference type="ARBA" id="ARBA00022826"/>
    </source>
</evidence>
<keyword evidence="7" id="KW-0630">Potassium</keyword>
<dbReference type="GO" id="GO:0001508">
    <property type="term" value="P:action potential"/>
    <property type="evidence" value="ECO:0007669"/>
    <property type="project" value="TreeGrafter"/>
</dbReference>
<dbReference type="Pfam" id="PF02214">
    <property type="entry name" value="BTB_2"/>
    <property type="match status" value="1"/>
</dbReference>
<dbReference type="Proteomes" id="UP000887567">
    <property type="component" value="Unplaced"/>
</dbReference>
<evidence type="ECO:0000256" key="9">
    <source>
        <dbReference type="ARBA" id="ARBA00023065"/>
    </source>
</evidence>
<accession>A0A913XNP5</accession>
<dbReference type="InterPro" id="IPR028325">
    <property type="entry name" value="VG_K_chnl"/>
</dbReference>
<keyword evidence="9" id="KW-0406">Ion transport</keyword>
<dbReference type="RefSeq" id="XP_020906952.1">
    <property type="nucleotide sequence ID" value="XM_021051293.2"/>
</dbReference>
<dbReference type="PANTHER" id="PTHR11537:SF105">
    <property type="entry name" value="POTASSIUM VOLTAGE-GATED CHANNEL PROTEIN SHAL"/>
    <property type="match status" value="1"/>
</dbReference>
<keyword evidence="16" id="KW-1185">Reference proteome</keyword>
<sequence length="386" mass="44179">MISVNVGGRRYKVHQSHLMRYPDTLLAKTNYIKHFYDSTKDEFFFDRDPDMFRYVSRFYLTGKIHCPYEYDMECWELYREEMEFFGIPLENFTGVCCLDDYLDKTCRQEDDDFQAPDQNDVHDIELDDANTIRGRIRRGLEDPMSSYGARIFHVFIGIVIAVNVCANAIETIHCQADKILGECYPTLFFVINSLCVPIFTAEYILGVLVSSSPCQHVRQPFNVIDLLAIVPFYVNIIVEQLYQGKNQDLQSFSVLRVFRIFRVLKFARYSQKLTELFHSIKKSSHELSVLLCSYSLTVVLFSSVLYYMERTDPSTPFVSIPGAIWYTIVSTTTLGYGDIVPVTLIGKMIGGMCCIIGALVISFPVPVIHAKAKGLTKASKKEGMLL</sequence>
<evidence type="ECO:0000313" key="15">
    <source>
        <dbReference type="EnsemblMetazoa" id="XP_020906952.1"/>
    </source>
</evidence>
<dbReference type="InterPro" id="IPR011333">
    <property type="entry name" value="SKP1/BTB/POZ_sf"/>
</dbReference>
<evidence type="ECO:0000256" key="12">
    <source>
        <dbReference type="SAM" id="Phobius"/>
    </source>
</evidence>
<dbReference type="InterPro" id="IPR005821">
    <property type="entry name" value="Ion_trans_dom"/>
</dbReference>
<evidence type="ECO:0000256" key="3">
    <source>
        <dbReference type="ARBA" id="ARBA00022538"/>
    </source>
</evidence>
<dbReference type="SUPFAM" id="SSF81324">
    <property type="entry name" value="Voltage-gated potassium channels"/>
    <property type="match status" value="1"/>
</dbReference>
<keyword evidence="3" id="KW-0633">Potassium transport</keyword>
<keyword evidence="11" id="KW-0407">Ion channel</keyword>
<evidence type="ECO:0000256" key="10">
    <source>
        <dbReference type="ARBA" id="ARBA00023136"/>
    </source>
</evidence>
<proteinExistence type="predicted"/>
<dbReference type="InterPro" id="IPR003131">
    <property type="entry name" value="T1-type_BTB"/>
</dbReference>
<evidence type="ECO:0000313" key="16">
    <source>
        <dbReference type="Proteomes" id="UP000887567"/>
    </source>
</evidence>
<dbReference type="PANTHER" id="PTHR11537">
    <property type="entry name" value="VOLTAGE-GATED POTASSIUM CHANNEL"/>
    <property type="match status" value="1"/>
</dbReference>
<dbReference type="GO" id="GO:0008076">
    <property type="term" value="C:voltage-gated potassium channel complex"/>
    <property type="evidence" value="ECO:0007669"/>
    <property type="project" value="InterPro"/>
</dbReference>
<dbReference type="OrthoDB" id="433309at2759"/>
<dbReference type="Pfam" id="PF00520">
    <property type="entry name" value="Ion_trans"/>
    <property type="match status" value="1"/>
</dbReference>
<dbReference type="GO" id="GO:0051260">
    <property type="term" value="P:protein homooligomerization"/>
    <property type="evidence" value="ECO:0007669"/>
    <property type="project" value="InterPro"/>
</dbReference>
<evidence type="ECO:0000256" key="7">
    <source>
        <dbReference type="ARBA" id="ARBA00022958"/>
    </source>
</evidence>
<dbReference type="EnsemblMetazoa" id="XM_021051293.2">
    <property type="protein sequence ID" value="XP_020906952.1"/>
    <property type="gene ID" value="LOC110245037"/>
</dbReference>
<dbReference type="AlphaFoldDB" id="A0A913XNP5"/>
<keyword evidence="2" id="KW-0813">Transport</keyword>
<feature type="transmembrane region" description="Helical" evidence="12">
    <location>
        <begin position="287"/>
        <end position="308"/>
    </location>
</feature>
<dbReference type="KEGG" id="epa:110245037"/>
<keyword evidence="10 12" id="KW-0472">Membrane</keyword>
<dbReference type="GO" id="GO:0005249">
    <property type="term" value="F:voltage-gated potassium channel activity"/>
    <property type="evidence" value="ECO:0007669"/>
    <property type="project" value="InterPro"/>
</dbReference>
<feature type="transmembrane region" description="Helical" evidence="12">
    <location>
        <begin position="221"/>
        <end position="238"/>
    </location>
</feature>
<dbReference type="OMA" id="CCLDDYL"/>
<keyword evidence="6" id="KW-0851">Voltage-gated channel</keyword>
<evidence type="ECO:0000256" key="11">
    <source>
        <dbReference type="ARBA" id="ARBA00023303"/>
    </source>
</evidence>
<dbReference type="InterPro" id="IPR027359">
    <property type="entry name" value="Volt_channel_dom_sf"/>
</dbReference>
<feature type="domain" description="Potassium channel tetramerisation-type BTB" evidence="14">
    <location>
        <begin position="2"/>
        <end position="88"/>
    </location>
</feature>
<reference evidence="15" key="1">
    <citation type="submission" date="2022-11" db="UniProtKB">
        <authorList>
            <consortium name="EnsemblMetazoa"/>
        </authorList>
    </citation>
    <scope>IDENTIFICATION</scope>
</reference>